<organism evidence="2">
    <name type="scientific">marine sediment metagenome</name>
    <dbReference type="NCBI Taxonomy" id="412755"/>
    <lineage>
        <taxon>unclassified sequences</taxon>
        <taxon>metagenomes</taxon>
        <taxon>ecological metagenomes</taxon>
    </lineage>
</organism>
<sequence>MPVRQRAQVEAVLRVTTRPLADLLADCWLRGGTPNMLRMGPVQTRLYRRWIQSGALATVAKRNHARATKGARRRNRGRGTFARCR</sequence>
<proteinExistence type="predicted"/>
<feature type="region of interest" description="Disordered" evidence="1">
    <location>
        <begin position="61"/>
        <end position="85"/>
    </location>
</feature>
<dbReference type="AlphaFoldDB" id="A0A0F9X358"/>
<accession>A0A0F9X358</accession>
<evidence type="ECO:0000313" key="2">
    <source>
        <dbReference type="EMBL" id="KKN85918.1"/>
    </source>
</evidence>
<feature type="compositionally biased region" description="Basic residues" evidence="1">
    <location>
        <begin position="61"/>
        <end position="77"/>
    </location>
</feature>
<comment type="caution">
    <text evidence="2">The sequence shown here is derived from an EMBL/GenBank/DDBJ whole genome shotgun (WGS) entry which is preliminary data.</text>
</comment>
<reference evidence="2" key="1">
    <citation type="journal article" date="2015" name="Nature">
        <title>Complex archaea that bridge the gap between prokaryotes and eukaryotes.</title>
        <authorList>
            <person name="Spang A."/>
            <person name="Saw J.H."/>
            <person name="Jorgensen S.L."/>
            <person name="Zaremba-Niedzwiedzka K."/>
            <person name="Martijn J."/>
            <person name="Lind A.E."/>
            <person name="van Eijk R."/>
            <person name="Schleper C."/>
            <person name="Guy L."/>
            <person name="Ettema T.J."/>
        </authorList>
    </citation>
    <scope>NUCLEOTIDE SEQUENCE</scope>
</reference>
<evidence type="ECO:0000256" key="1">
    <source>
        <dbReference type="SAM" id="MobiDB-lite"/>
    </source>
</evidence>
<name>A0A0F9X358_9ZZZZ</name>
<gene>
    <name evidence="2" type="ORF">LCGC14_0273300</name>
</gene>
<protein>
    <submittedName>
        <fullName evidence="2">Uncharacterized protein</fullName>
    </submittedName>
</protein>
<dbReference type="EMBL" id="LAZR01000153">
    <property type="protein sequence ID" value="KKN85918.1"/>
    <property type="molecule type" value="Genomic_DNA"/>
</dbReference>